<dbReference type="Proteomes" id="UP000295328">
    <property type="component" value="Unassembled WGS sequence"/>
</dbReference>
<feature type="transmembrane region" description="Helical" evidence="8">
    <location>
        <begin position="238"/>
        <end position="256"/>
    </location>
</feature>
<organism evidence="10 11">
    <name type="scientific">Macrococcus hajekii</name>
    <dbReference type="NCBI Taxonomy" id="198482"/>
    <lineage>
        <taxon>Bacteria</taxon>
        <taxon>Bacillati</taxon>
        <taxon>Bacillota</taxon>
        <taxon>Bacilli</taxon>
        <taxon>Bacillales</taxon>
        <taxon>Staphylococcaceae</taxon>
        <taxon>Macrococcus</taxon>
    </lineage>
</organism>
<dbReference type="PANTHER" id="PTHR30413:SF10">
    <property type="entry name" value="CAPSULE POLYSACCHARIDE EXPORT INNER-MEMBRANE PROTEIN CTRC"/>
    <property type="match status" value="1"/>
</dbReference>
<comment type="subcellular location">
    <subcellularLocation>
        <location evidence="1 8">Cell membrane</location>
        <topology evidence="1 8">Multi-pass membrane protein</topology>
    </subcellularLocation>
</comment>
<sequence length="266" mass="30832">MKEVWMILKEQIDNFHMIRKLALYNMKTEYSNHYLGMFWNILQPLLQVVIYYVVFGMGLRHGSTGLTYLLHLVSGLFPWLFISQSLNSGANAIYAQLGLVTKMKFPSSVLLSISFTNTFINLLYTTVIVVLMSLANGYRGYMHFFEFLYFIVAAFSIIFAINLLMSTLVILVRDTRLILQNILRMGFFLTPIFWEVSTASPILQKIASLNPFAYLVGIYRNAFIEGNEAIYGNIGDHLYFWSITLLLMFIGSHIHYRFKNRLVDYL</sequence>
<feature type="transmembrane region" description="Helical" evidence="8">
    <location>
        <begin position="108"/>
        <end position="135"/>
    </location>
</feature>
<evidence type="ECO:0000256" key="7">
    <source>
        <dbReference type="ARBA" id="ARBA00023136"/>
    </source>
</evidence>
<evidence type="ECO:0000259" key="9">
    <source>
        <dbReference type="PROSITE" id="PS51012"/>
    </source>
</evidence>
<feature type="transmembrane region" description="Helical" evidence="8">
    <location>
        <begin position="147"/>
        <end position="170"/>
    </location>
</feature>
<keyword evidence="4 8" id="KW-1003">Cell membrane</keyword>
<comment type="caution">
    <text evidence="10">The sequence shown here is derived from an EMBL/GenBank/DDBJ whole genome shotgun (WGS) entry which is preliminary data.</text>
</comment>
<feature type="transmembrane region" description="Helical" evidence="8">
    <location>
        <begin position="182"/>
        <end position="203"/>
    </location>
</feature>
<proteinExistence type="inferred from homology"/>
<evidence type="ECO:0000256" key="4">
    <source>
        <dbReference type="ARBA" id="ARBA00022475"/>
    </source>
</evidence>
<dbReference type="OrthoDB" id="9794365at2"/>
<name>A0A4R6BNK4_9STAP</name>
<gene>
    <name evidence="10" type="ORF">ERX37_04670</name>
</gene>
<accession>A0A4R6BNK4</accession>
<evidence type="ECO:0000313" key="11">
    <source>
        <dbReference type="Proteomes" id="UP000295328"/>
    </source>
</evidence>
<dbReference type="RefSeq" id="WP_133429477.1">
    <property type="nucleotide sequence ID" value="NZ_BMCC01000001.1"/>
</dbReference>
<dbReference type="Pfam" id="PF01061">
    <property type="entry name" value="ABC2_membrane"/>
    <property type="match status" value="1"/>
</dbReference>
<evidence type="ECO:0000256" key="3">
    <source>
        <dbReference type="ARBA" id="ARBA00022448"/>
    </source>
</evidence>
<evidence type="ECO:0000256" key="2">
    <source>
        <dbReference type="ARBA" id="ARBA00007783"/>
    </source>
</evidence>
<dbReference type="PANTHER" id="PTHR30413">
    <property type="entry name" value="INNER MEMBRANE TRANSPORT PERMEASE"/>
    <property type="match status" value="1"/>
</dbReference>
<keyword evidence="11" id="KW-1185">Reference proteome</keyword>
<evidence type="ECO:0000256" key="6">
    <source>
        <dbReference type="ARBA" id="ARBA00022989"/>
    </source>
</evidence>
<dbReference type="GO" id="GO:0140359">
    <property type="term" value="F:ABC-type transporter activity"/>
    <property type="evidence" value="ECO:0007669"/>
    <property type="project" value="InterPro"/>
</dbReference>
<dbReference type="GO" id="GO:0015920">
    <property type="term" value="P:lipopolysaccharide transport"/>
    <property type="evidence" value="ECO:0007669"/>
    <property type="project" value="TreeGrafter"/>
</dbReference>
<dbReference type="InterPro" id="IPR013525">
    <property type="entry name" value="ABC2_TM"/>
</dbReference>
<keyword evidence="6 8" id="KW-1133">Transmembrane helix</keyword>
<evidence type="ECO:0000256" key="8">
    <source>
        <dbReference type="RuleBase" id="RU361157"/>
    </source>
</evidence>
<dbReference type="PROSITE" id="PS51012">
    <property type="entry name" value="ABC_TM2"/>
    <property type="match status" value="1"/>
</dbReference>
<dbReference type="AlphaFoldDB" id="A0A4R6BNK4"/>
<dbReference type="InterPro" id="IPR047817">
    <property type="entry name" value="ABC2_TM_bact-type"/>
</dbReference>
<feature type="transmembrane region" description="Helical" evidence="8">
    <location>
        <begin position="66"/>
        <end position="87"/>
    </location>
</feature>
<dbReference type="EMBL" id="SCWE01000001">
    <property type="protein sequence ID" value="TDM03381.1"/>
    <property type="molecule type" value="Genomic_DNA"/>
</dbReference>
<feature type="transmembrane region" description="Helical" evidence="8">
    <location>
        <begin position="34"/>
        <end position="54"/>
    </location>
</feature>
<keyword evidence="3 8" id="KW-0813">Transport</keyword>
<evidence type="ECO:0000256" key="5">
    <source>
        <dbReference type="ARBA" id="ARBA00022692"/>
    </source>
</evidence>
<comment type="similarity">
    <text evidence="2 8">Belongs to the ABC-2 integral membrane protein family.</text>
</comment>
<keyword evidence="5 8" id="KW-0812">Transmembrane</keyword>
<dbReference type="GO" id="GO:0005886">
    <property type="term" value="C:plasma membrane"/>
    <property type="evidence" value="ECO:0007669"/>
    <property type="project" value="UniProtKB-SubCell"/>
</dbReference>
<protein>
    <recommendedName>
        <fullName evidence="8">Transport permease protein</fullName>
    </recommendedName>
</protein>
<keyword evidence="7 8" id="KW-0472">Membrane</keyword>
<evidence type="ECO:0000313" key="10">
    <source>
        <dbReference type="EMBL" id="TDM03381.1"/>
    </source>
</evidence>
<reference evidence="10 11" key="1">
    <citation type="submission" date="2019-01" db="EMBL/GenBank/DDBJ databases">
        <title>Draft genome sequences of the type strains of six Macrococcus species.</title>
        <authorList>
            <person name="Mazhar S."/>
            <person name="Altermann E."/>
            <person name="Hill C."/>
            <person name="Mcauliffe O."/>
        </authorList>
    </citation>
    <scope>NUCLEOTIDE SEQUENCE [LARGE SCALE GENOMIC DNA]</scope>
    <source>
        <strain evidence="10 11">CCM4809</strain>
    </source>
</reference>
<evidence type="ECO:0000256" key="1">
    <source>
        <dbReference type="ARBA" id="ARBA00004651"/>
    </source>
</evidence>
<feature type="domain" description="ABC transmembrane type-2" evidence="9">
    <location>
        <begin position="35"/>
        <end position="258"/>
    </location>
</feature>